<feature type="transmembrane region" description="Helical" evidence="7">
    <location>
        <begin position="178"/>
        <end position="199"/>
    </location>
</feature>
<evidence type="ECO:0000259" key="8">
    <source>
        <dbReference type="Pfam" id="PF00892"/>
    </source>
</evidence>
<comment type="caution">
    <text evidence="9">The sequence shown here is derived from an EMBL/GenBank/DDBJ whole genome shotgun (WGS) entry which is preliminary data.</text>
</comment>
<feature type="transmembrane region" description="Helical" evidence="7">
    <location>
        <begin position="66"/>
        <end position="89"/>
    </location>
</feature>
<feature type="domain" description="EamA" evidence="8">
    <location>
        <begin position="149"/>
        <end position="284"/>
    </location>
</feature>
<feature type="domain" description="EamA" evidence="8">
    <location>
        <begin position="6"/>
        <end position="138"/>
    </location>
</feature>
<evidence type="ECO:0000256" key="7">
    <source>
        <dbReference type="SAM" id="Phobius"/>
    </source>
</evidence>
<feature type="transmembrane region" description="Helical" evidence="7">
    <location>
        <begin position="211"/>
        <end position="230"/>
    </location>
</feature>
<dbReference type="Gene3D" id="1.10.3730.20">
    <property type="match status" value="1"/>
</dbReference>
<evidence type="ECO:0000313" key="9">
    <source>
        <dbReference type="EMBL" id="MBC8539611.1"/>
    </source>
</evidence>
<feature type="transmembrane region" description="Helical" evidence="7">
    <location>
        <begin position="147"/>
        <end position="166"/>
    </location>
</feature>
<reference evidence="9" key="1">
    <citation type="submission" date="2020-08" db="EMBL/GenBank/DDBJ databases">
        <title>Genome public.</title>
        <authorList>
            <person name="Liu C."/>
            <person name="Sun Q."/>
        </authorList>
    </citation>
    <scope>NUCLEOTIDE SEQUENCE</scope>
    <source>
        <strain evidence="9">H8</strain>
    </source>
</reference>
<dbReference type="GO" id="GO:0005886">
    <property type="term" value="C:plasma membrane"/>
    <property type="evidence" value="ECO:0007669"/>
    <property type="project" value="UniProtKB-SubCell"/>
</dbReference>
<dbReference type="PANTHER" id="PTHR32322">
    <property type="entry name" value="INNER MEMBRANE TRANSPORTER"/>
    <property type="match status" value="1"/>
</dbReference>
<dbReference type="SUPFAM" id="SSF103481">
    <property type="entry name" value="Multidrug resistance efflux transporter EmrE"/>
    <property type="match status" value="2"/>
</dbReference>
<proteinExistence type="inferred from homology"/>
<evidence type="ECO:0000256" key="2">
    <source>
        <dbReference type="ARBA" id="ARBA00007362"/>
    </source>
</evidence>
<feature type="transmembrane region" description="Helical" evidence="7">
    <location>
        <begin position="125"/>
        <end position="141"/>
    </location>
</feature>
<feature type="transmembrane region" description="Helical" evidence="7">
    <location>
        <begin position="95"/>
        <end position="116"/>
    </location>
</feature>
<dbReference type="Pfam" id="PF00892">
    <property type="entry name" value="EamA"/>
    <property type="match status" value="2"/>
</dbReference>
<dbReference type="PANTHER" id="PTHR32322:SF18">
    <property type="entry name" value="S-ADENOSYLMETHIONINE_S-ADENOSYLHOMOCYSTEINE TRANSPORTER"/>
    <property type="match status" value="1"/>
</dbReference>
<evidence type="ECO:0000256" key="1">
    <source>
        <dbReference type="ARBA" id="ARBA00004651"/>
    </source>
</evidence>
<keyword evidence="3" id="KW-1003">Cell membrane</keyword>
<feature type="transmembrane region" description="Helical" evidence="7">
    <location>
        <begin position="269"/>
        <end position="285"/>
    </location>
</feature>
<dbReference type="EMBL" id="JACRSU010000001">
    <property type="protein sequence ID" value="MBC8539611.1"/>
    <property type="molecule type" value="Genomic_DNA"/>
</dbReference>
<dbReference type="InterPro" id="IPR037185">
    <property type="entry name" value="EmrE-like"/>
</dbReference>
<accession>A0A926DJX6</accession>
<keyword evidence="5 7" id="KW-1133">Transmembrane helix</keyword>
<keyword evidence="4 7" id="KW-0812">Transmembrane</keyword>
<evidence type="ECO:0000256" key="4">
    <source>
        <dbReference type="ARBA" id="ARBA00022692"/>
    </source>
</evidence>
<evidence type="ECO:0000256" key="3">
    <source>
        <dbReference type="ARBA" id="ARBA00022475"/>
    </source>
</evidence>
<protein>
    <submittedName>
        <fullName evidence="9">EamA family transporter</fullName>
    </submittedName>
</protein>
<dbReference type="RefSeq" id="WP_249310832.1">
    <property type="nucleotide sequence ID" value="NZ_JACRSU010000001.1"/>
</dbReference>
<evidence type="ECO:0000313" key="10">
    <source>
        <dbReference type="Proteomes" id="UP000611762"/>
    </source>
</evidence>
<keyword evidence="6 7" id="KW-0472">Membrane</keyword>
<feature type="transmembrane region" description="Helical" evidence="7">
    <location>
        <begin position="36"/>
        <end position="54"/>
    </location>
</feature>
<organism evidence="9 10">
    <name type="scientific">Congzhengia minquanensis</name>
    <dbReference type="NCBI Taxonomy" id="2763657"/>
    <lineage>
        <taxon>Bacteria</taxon>
        <taxon>Bacillati</taxon>
        <taxon>Bacillota</taxon>
        <taxon>Clostridia</taxon>
        <taxon>Eubacteriales</taxon>
        <taxon>Oscillospiraceae</taxon>
        <taxon>Congzhengia</taxon>
    </lineage>
</organism>
<gene>
    <name evidence="9" type="ORF">H8698_01320</name>
</gene>
<sequence length="301" mass="32143">MKNSFFYILLTAVLFTTLEPVSKLIAADVSPLAMTFIRFFIGGAMLLPFAVTKLRKNNMKLSAKDFITLALLGVLCICISMLMLQVAVLKADSPALIAIIFCSNSVFTILLATVFLKEKMTVKKALAMVLCIAGVLVLADFSSGTNVVSILLAVGAALTFSLYTVLSKKYSAKLSGVIQTGFSFFFGSLVLLVILLFTGESIFSGLTTGKTIGIMLYLGIAVTGLGYWAFFRAMEKSSATAASTAFFIKPILTPFAAFFINGIAPAPKVFAALILVVAGSVLASMPTKQMEPSEQHTQTIN</sequence>
<feature type="transmembrane region" description="Helical" evidence="7">
    <location>
        <begin position="242"/>
        <end position="263"/>
    </location>
</feature>
<name>A0A926DJX6_9FIRM</name>
<dbReference type="AlphaFoldDB" id="A0A926DJX6"/>
<evidence type="ECO:0000256" key="6">
    <source>
        <dbReference type="ARBA" id="ARBA00023136"/>
    </source>
</evidence>
<dbReference type="Proteomes" id="UP000611762">
    <property type="component" value="Unassembled WGS sequence"/>
</dbReference>
<comment type="similarity">
    <text evidence="2">Belongs to the EamA transporter family.</text>
</comment>
<dbReference type="InterPro" id="IPR000620">
    <property type="entry name" value="EamA_dom"/>
</dbReference>
<evidence type="ECO:0000256" key="5">
    <source>
        <dbReference type="ARBA" id="ARBA00022989"/>
    </source>
</evidence>
<dbReference type="InterPro" id="IPR050638">
    <property type="entry name" value="AA-Vitamin_Transporters"/>
</dbReference>
<keyword evidence="10" id="KW-1185">Reference proteome</keyword>
<comment type="subcellular location">
    <subcellularLocation>
        <location evidence="1">Cell membrane</location>
        <topology evidence="1">Multi-pass membrane protein</topology>
    </subcellularLocation>
</comment>